<evidence type="ECO:0000313" key="2">
    <source>
        <dbReference type="EMBL" id="KAB0873611.1"/>
    </source>
</evidence>
<comment type="similarity">
    <text evidence="1">Belongs to the glycosyltransferase 20 family.</text>
</comment>
<dbReference type="EMBL" id="WAGD01000071">
    <property type="protein sequence ID" value="KAB0873611.1"/>
    <property type="molecule type" value="Genomic_DNA"/>
</dbReference>
<dbReference type="RefSeq" id="WP_075193314.1">
    <property type="nucleotide sequence ID" value="NZ_JADKNN010000022.1"/>
</dbReference>
<comment type="caution">
    <text evidence="3">The sequence shown here is derived from an EMBL/GenBank/DDBJ whole genome shotgun (WGS) entry which is preliminary data.</text>
</comment>
<dbReference type="EMBL" id="MSAE01000022">
    <property type="protein sequence ID" value="PUX13886.1"/>
    <property type="molecule type" value="Genomic_DNA"/>
</dbReference>
<dbReference type="CDD" id="cd03788">
    <property type="entry name" value="GT20_TPS"/>
    <property type="match status" value="1"/>
</dbReference>
<evidence type="ECO:0000256" key="1">
    <source>
        <dbReference type="ARBA" id="ARBA00008799"/>
    </source>
</evidence>
<name>A0A2T7ASL6_9ENTR</name>
<keyword evidence="5" id="KW-1185">Reference proteome</keyword>
<evidence type="ECO:0000313" key="4">
    <source>
        <dbReference type="Proteomes" id="UP000244378"/>
    </source>
</evidence>
<dbReference type="PANTHER" id="PTHR10788">
    <property type="entry name" value="TREHALOSE-6-PHOSPHATE SYNTHASE"/>
    <property type="match status" value="1"/>
</dbReference>
<gene>
    <name evidence="3" type="ORF">AUN14_11960</name>
    <name evidence="2" type="ORF">FZI19_18840</name>
</gene>
<evidence type="ECO:0000313" key="3">
    <source>
        <dbReference type="EMBL" id="PUX13886.1"/>
    </source>
</evidence>
<dbReference type="GO" id="GO:0005992">
    <property type="term" value="P:trehalose biosynthetic process"/>
    <property type="evidence" value="ECO:0007669"/>
    <property type="project" value="InterPro"/>
</dbReference>
<accession>A0A2T7ASL6</accession>
<dbReference type="Gene3D" id="3.40.50.2000">
    <property type="entry name" value="Glycogen Phosphorylase B"/>
    <property type="match status" value="2"/>
</dbReference>
<reference evidence="3 4" key="1">
    <citation type="submission" date="2016-12" db="EMBL/GenBank/DDBJ databases">
        <title>Analysis of the Molecular Diversity Among Cronobacter Species Isolated from Filth Flies Using a Pan Genomic DNA Microarray.</title>
        <authorList>
            <person name="Pava-Ripoll M."/>
            <person name="Tall B."/>
            <person name="Farber J."/>
            <person name="Fanning S."/>
            <person name="Lehner A."/>
            <person name="Stephan R."/>
            <person name="Pagotto F."/>
            <person name="Iverson C."/>
            <person name="Ziobro G."/>
            <person name="Miller A."/>
            <person name="Pearson R."/>
            <person name="Yan Q."/>
            <person name="Kim M."/>
            <person name="Jeong S."/>
            <person name="Park J."/>
            <person name="Jun S."/>
            <person name="Choi H."/>
            <person name="Chung T."/>
            <person name="Yoo Y."/>
            <person name="Park E."/>
            <person name="Hwang S."/>
            <person name="Lee B."/>
            <person name="Sathyamoorthy V."/>
            <person name="Carter L."/>
            <person name="Mammel M."/>
            <person name="Jackson S."/>
            <person name="Kothary M."/>
            <person name="Patel I."/>
            <person name="Grim C."/>
            <person name="Gopinath G."/>
            <person name="Gangiredla J."/>
            <person name="Chase H."/>
        </authorList>
    </citation>
    <scope>NUCLEOTIDE SEQUENCE [LARGE SCALE GENOMIC DNA]</scope>
    <source>
        <strain evidence="3 4">MOD1-Md1s</strain>
    </source>
</reference>
<reference evidence="2 5" key="2">
    <citation type="submission" date="2019-08" db="EMBL/GenBank/DDBJ databases">
        <title>Prevalence, distribution, and phylogeny of type two toxin-antitoxin genes possessed by Cronobacter species where C. sakazakii homologs follow sequence type lineages.</title>
        <authorList>
            <person name="Finkelstein S."/>
            <person name="Negrete F."/>
            <person name="Jang H."/>
            <person name="Gopinath G.R."/>
            <person name="Tall B.D."/>
        </authorList>
    </citation>
    <scope>NUCLEOTIDE SEQUENCE [LARGE SCALE GENOMIC DNA]</scope>
    <source>
        <strain evidence="2 5">MOD1_GK1257</strain>
    </source>
</reference>
<organism evidence="3 4">
    <name type="scientific">Cronobacter muytjensii</name>
    <dbReference type="NCBI Taxonomy" id="413501"/>
    <lineage>
        <taxon>Bacteria</taxon>
        <taxon>Pseudomonadati</taxon>
        <taxon>Pseudomonadota</taxon>
        <taxon>Gammaproteobacteria</taxon>
        <taxon>Enterobacterales</taxon>
        <taxon>Enterobacteriaceae</taxon>
        <taxon>Cronobacter</taxon>
    </lineage>
</organism>
<dbReference type="Pfam" id="PF00982">
    <property type="entry name" value="Glyco_transf_20"/>
    <property type="match status" value="1"/>
</dbReference>
<dbReference type="InterPro" id="IPR001830">
    <property type="entry name" value="Glyco_trans_20"/>
</dbReference>
<dbReference type="PANTHER" id="PTHR10788:SF106">
    <property type="entry name" value="BCDNA.GH08860"/>
    <property type="match status" value="1"/>
</dbReference>
<dbReference type="GO" id="GO:0003825">
    <property type="term" value="F:alpha,alpha-trehalose-phosphate synthase (UDP-forming) activity"/>
    <property type="evidence" value="ECO:0007669"/>
    <property type="project" value="TreeGrafter"/>
</dbReference>
<dbReference type="SUPFAM" id="SSF53756">
    <property type="entry name" value="UDP-Glycosyltransferase/glycogen phosphorylase"/>
    <property type="match status" value="1"/>
</dbReference>
<protein>
    <submittedName>
        <fullName evidence="3">Trehalose-6-phosphate synthase</fullName>
    </submittedName>
</protein>
<evidence type="ECO:0000313" key="5">
    <source>
        <dbReference type="Proteomes" id="UP000469927"/>
    </source>
</evidence>
<dbReference type="AlphaFoldDB" id="A0A2T7ASL6"/>
<dbReference type="Proteomes" id="UP000469927">
    <property type="component" value="Unassembled WGS sequence"/>
</dbReference>
<dbReference type="OrthoDB" id="9815690at2"/>
<dbReference type="Proteomes" id="UP000244378">
    <property type="component" value="Unassembled WGS sequence"/>
</dbReference>
<proteinExistence type="inferred from homology"/>
<sequence length="469" mass="52578">MSRLVMISSRCGVPHGADAQAEALHDIMRQRGGLWMGWSGAIGLAGEPRRVAVRDTAGYTRQRWTMSPAEYADYYHDYVHQALWPVFHNRPDLATHQKGAFCAYKTWNEAVAEMATDEICPDDVVWVQDYHLIPLGRCLKEAGLLNPCGFFLHQPFPPGDVFRTLPEHDWLMRSLFFYDLIGFQSGSDVNNFLLCVMRHYRTERLSATTLRVNGHIINVGVFPCGVATPRPTRHAPLTGKSGALYPRQLIVSDDVINDISGIHYRIDAMRSLLNNHPQYLREVTLLQMSDPAKEYPHFSPRLEQQLARFCSEVNGAFGDLSWFPVNYLHNDALNRRAVAGIYGRARAGLFTPLSEGVSLSAKAYVLAQDPADPGVLILSQFTGTAEQLKGAIVVNPYDAHELSEALHSALSMPLAERKQRHAALLTQVRQYDNQWWAGAFLDALDGEPGAPASLRMTRQYGIFTPQNLY</sequence>